<gene>
    <name evidence="1" type="ORF">A1D17_04090</name>
</gene>
<evidence type="ECO:0000313" key="1">
    <source>
        <dbReference type="EMBL" id="KZN20731.1"/>
    </source>
</evidence>
<accession>A0A166QR98</accession>
<name>A0A166QR98_PSEFL</name>
<evidence type="ECO:0000313" key="2">
    <source>
        <dbReference type="Proteomes" id="UP000076489"/>
    </source>
</evidence>
<dbReference type="EMBL" id="LUKJ01000002">
    <property type="protein sequence ID" value="KZN20731.1"/>
    <property type="molecule type" value="Genomic_DNA"/>
</dbReference>
<reference evidence="2" key="1">
    <citation type="submission" date="2016-03" db="EMBL/GenBank/DDBJ databases">
        <authorList>
            <person name="Ray J."/>
            <person name="Price M."/>
            <person name="Deutschbauer A."/>
        </authorList>
    </citation>
    <scope>NUCLEOTIDE SEQUENCE [LARGE SCALE GENOMIC DNA]</scope>
    <source>
        <strain evidence="2">FW300-N1B4</strain>
    </source>
</reference>
<reference evidence="1 2" key="2">
    <citation type="journal article" date="2018" name="Nature">
        <title>Mutant phenotypes for thousands of bacterial genes of unknown function.</title>
        <authorList>
            <person name="Price M.N."/>
            <person name="Wetmore K.M."/>
            <person name="Waters R.J."/>
            <person name="Callaghan M."/>
            <person name="Ray J."/>
            <person name="Liu H."/>
            <person name="Kuehl J.V."/>
            <person name="Melnyk R.A."/>
            <person name="Lamson J.S."/>
            <person name="Suh Y."/>
            <person name="Carlson H.K."/>
            <person name="Esquivel Z."/>
            <person name="Sadeeshkumar H."/>
            <person name="Chakraborty R."/>
            <person name="Zane G.M."/>
            <person name="Rubin B.E."/>
            <person name="Wall J.D."/>
            <person name="Visel A."/>
            <person name="Bristow J."/>
            <person name="Blow M.J."/>
            <person name="Arkin A.P."/>
            <person name="Deutschbauer A.M."/>
        </authorList>
    </citation>
    <scope>NUCLEOTIDE SEQUENCE [LARGE SCALE GENOMIC DNA]</scope>
    <source>
        <strain evidence="1 2">FW300-N1B4</strain>
    </source>
</reference>
<organism evidence="1 2">
    <name type="scientific">Pseudomonas fluorescens</name>
    <dbReference type="NCBI Taxonomy" id="294"/>
    <lineage>
        <taxon>Bacteria</taxon>
        <taxon>Pseudomonadati</taxon>
        <taxon>Pseudomonadota</taxon>
        <taxon>Gammaproteobacteria</taxon>
        <taxon>Pseudomonadales</taxon>
        <taxon>Pseudomonadaceae</taxon>
        <taxon>Pseudomonas</taxon>
    </lineage>
</organism>
<comment type="caution">
    <text evidence="1">The sequence shown here is derived from an EMBL/GenBank/DDBJ whole genome shotgun (WGS) entry which is preliminary data.</text>
</comment>
<proteinExistence type="predicted"/>
<dbReference type="OrthoDB" id="7017008at2"/>
<protein>
    <submittedName>
        <fullName evidence="1">Uncharacterized protein</fullName>
    </submittedName>
</protein>
<dbReference type="AlphaFoldDB" id="A0A166QR98"/>
<dbReference type="Proteomes" id="UP000076489">
    <property type="component" value="Unassembled WGS sequence"/>
</dbReference>
<dbReference type="RefSeq" id="WP_063340778.1">
    <property type="nucleotide sequence ID" value="NZ_LUKJ01000002.1"/>
</dbReference>
<sequence length="124" mass="13503">MNDDIYEWRWDGVSIDSIALLAAQYKLSLLDLVDGFFCTGWPDSIPEGYRGLISGPITNDPSKGENSLAGLKSILRILAFDQDGKALIMKGVVDLYTDGEGYNVIETTAIEAMALADAYRSGHP</sequence>